<sequence>MSPRDHKPETLANFRITYDEHPDPAKLKDLPERVRILQEGLQSFRGRVVQEYIEKKVLEKKLQTKDIPDIDGLYTDIAVDLQHPSEITQTLNEQVDTALDVLKGAEFLKADCSQESRWGALLFRTVFRRLMDREPPTSGYWNDFTMGSSISLQENRTWNEDHKLVKATNSGLELSDPRPDMYLGFRIYNLPY</sequence>
<reference evidence="1 2" key="1">
    <citation type="submission" date="2014-04" db="EMBL/GenBank/DDBJ databases">
        <authorList>
            <consortium name="DOE Joint Genome Institute"/>
            <person name="Kuo A."/>
            <person name="Martino E."/>
            <person name="Perotto S."/>
            <person name="Kohler A."/>
            <person name="Nagy L.G."/>
            <person name="Floudas D."/>
            <person name="Copeland A."/>
            <person name="Barry K.W."/>
            <person name="Cichocki N."/>
            <person name="Veneault-Fourrey C."/>
            <person name="LaButti K."/>
            <person name="Lindquist E.A."/>
            <person name="Lipzen A."/>
            <person name="Lundell T."/>
            <person name="Morin E."/>
            <person name="Murat C."/>
            <person name="Sun H."/>
            <person name="Tunlid A."/>
            <person name="Henrissat B."/>
            <person name="Grigoriev I.V."/>
            <person name="Hibbett D.S."/>
            <person name="Martin F."/>
            <person name="Nordberg H.P."/>
            <person name="Cantor M.N."/>
            <person name="Hua S.X."/>
        </authorList>
    </citation>
    <scope>NUCLEOTIDE SEQUENCE [LARGE SCALE GENOMIC DNA]</scope>
    <source>
        <strain evidence="1 2">Zn</strain>
    </source>
</reference>
<name>A0A0C3D289_OIDMZ</name>
<gene>
    <name evidence="1" type="ORF">OIDMADRAFT_183482</name>
</gene>
<feature type="non-terminal residue" evidence="1">
    <location>
        <position position="1"/>
    </location>
</feature>
<dbReference type="HOGENOM" id="CLU_1418300_0_0_1"/>
<feature type="non-terminal residue" evidence="1">
    <location>
        <position position="192"/>
    </location>
</feature>
<organism evidence="1 2">
    <name type="scientific">Oidiodendron maius (strain Zn)</name>
    <dbReference type="NCBI Taxonomy" id="913774"/>
    <lineage>
        <taxon>Eukaryota</taxon>
        <taxon>Fungi</taxon>
        <taxon>Dikarya</taxon>
        <taxon>Ascomycota</taxon>
        <taxon>Pezizomycotina</taxon>
        <taxon>Leotiomycetes</taxon>
        <taxon>Leotiomycetes incertae sedis</taxon>
        <taxon>Myxotrichaceae</taxon>
        <taxon>Oidiodendron</taxon>
    </lineage>
</organism>
<keyword evidence="2" id="KW-1185">Reference proteome</keyword>
<proteinExistence type="predicted"/>
<dbReference type="Proteomes" id="UP000054321">
    <property type="component" value="Unassembled WGS sequence"/>
</dbReference>
<protein>
    <submittedName>
        <fullName evidence="1">Uncharacterized protein</fullName>
    </submittedName>
</protein>
<dbReference type="EMBL" id="KN832885">
    <property type="protein sequence ID" value="KIM96027.1"/>
    <property type="molecule type" value="Genomic_DNA"/>
</dbReference>
<dbReference type="InParanoid" id="A0A0C3D289"/>
<evidence type="ECO:0000313" key="2">
    <source>
        <dbReference type="Proteomes" id="UP000054321"/>
    </source>
</evidence>
<accession>A0A0C3D289</accession>
<evidence type="ECO:0000313" key="1">
    <source>
        <dbReference type="EMBL" id="KIM96027.1"/>
    </source>
</evidence>
<dbReference type="AlphaFoldDB" id="A0A0C3D289"/>
<reference evidence="2" key="2">
    <citation type="submission" date="2015-01" db="EMBL/GenBank/DDBJ databases">
        <title>Evolutionary Origins and Diversification of the Mycorrhizal Mutualists.</title>
        <authorList>
            <consortium name="DOE Joint Genome Institute"/>
            <consortium name="Mycorrhizal Genomics Consortium"/>
            <person name="Kohler A."/>
            <person name="Kuo A."/>
            <person name="Nagy L.G."/>
            <person name="Floudas D."/>
            <person name="Copeland A."/>
            <person name="Barry K.W."/>
            <person name="Cichocki N."/>
            <person name="Veneault-Fourrey C."/>
            <person name="LaButti K."/>
            <person name="Lindquist E.A."/>
            <person name="Lipzen A."/>
            <person name="Lundell T."/>
            <person name="Morin E."/>
            <person name="Murat C."/>
            <person name="Riley R."/>
            <person name="Ohm R."/>
            <person name="Sun H."/>
            <person name="Tunlid A."/>
            <person name="Henrissat B."/>
            <person name="Grigoriev I.V."/>
            <person name="Hibbett D.S."/>
            <person name="Martin F."/>
        </authorList>
    </citation>
    <scope>NUCLEOTIDE SEQUENCE [LARGE SCALE GENOMIC DNA]</scope>
    <source>
        <strain evidence="2">Zn</strain>
    </source>
</reference>